<dbReference type="Proteomes" id="UP000054324">
    <property type="component" value="Unassembled WGS sequence"/>
</dbReference>
<organism evidence="1 2">
    <name type="scientific">Opisthorchis viverrini</name>
    <name type="common">Southeast Asian liver fluke</name>
    <dbReference type="NCBI Taxonomy" id="6198"/>
    <lineage>
        <taxon>Eukaryota</taxon>
        <taxon>Metazoa</taxon>
        <taxon>Spiralia</taxon>
        <taxon>Lophotrochozoa</taxon>
        <taxon>Platyhelminthes</taxon>
        <taxon>Trematoda</taxon>
        <taxon>Digenea</taxon>
        <taxon>Opisthorchiida</taxon>
        <taxon>Opisthorchiata</taxon>
        <taxon>Opisthorchiidae</taxon>
        <taxon>Opisthorchis</taxon>
    </lineage>
</organism>
<protein>
    <submittedName>
        <fullName evidence="1">Uncharacterized protein</fullName>
    </submittedName>
</protein>
<dbReference type="EMBL" id="KL596651">
    <property type="protein sequence ID" value="KER31083.1"/>
    <property type="molecule type" value="Genomic_DNA"/>
</dbReference>
<evidence type="ECO:0000313" key="2">
    <source>
        <dbReference type="Proteomes" id="UP000054324"/>
    </source>
</evidence>
<reference evidence="1 2" key="1">
    <citation type="submission" date="2013-11" db="EMBL/GenBank/DDBJ databases">
        <title>Opisthorchis viverrini - life in the bile duct.</title>
        <authorList>
            <person name="Young N.D."/>
            <person name="Nagarajan N."/>
            <person name="Lin S.J."/>
            <person name="Korhonen P.K."/>
            <person name="Jex A.R."/>
            <person name="Hall R.S."/>
            <person name="Safavi-Hemami H."/>
            <person name="Kaewkong W."/>
            <person name="Bertrand D."/>
            <person name="Gao S."/>
            <person name="Seet Q."/>
            <person name="Wongkham S."/>
            <person name="Teh B.T."/>
            <person name="Wongkham C."/>
            <person name="Intapan P.M."/>
            <person name="Maleewong W."/>
            <person name="Yang X."/>
            <person name="Hu M."/>
            <person name="Wang Z."/>
            <person name="Hofmann A."/>
            <person name="Sternberg P.W."/>
            <person name="Tan P."/>
            <person name="Wang J."/>
            <person name="Gasser R.B."/>
        </authorList>
    </citation>
    <scope>NUCLEOTIDE SEQUENCE [LARGE SCALE GENOMIC DNA]</scope>
</reference>
<gene>
    <name evidence="1" type="ORF">T265_02643</name>
</gene>
<keyword evidence="2" id="KW-1185">Reference proteome</keyword>
<proteinExistence type="predicted"/>
<dbReference type="RefSeq" id="XP_009165205.1">
    <property type="nucleotide sequence ID" value="XM_009166941.1"/>
</dbReference>
<dbReference type="GeneID" id="20316831"/>
<dbReference type="CTD" id="20316831"/>
<name>A0A074ZUD9_OPIVI</name>
<dbReference type="AlphaFoldDB" id="A0A074ZUD9"/>
<accession>A0A074ZUD9</accession>
<sequence length="176" mass="20375">MAKYVGLKVANQANCKRCVPPSKENQREKDVMLGRERLLKGRNWKMSTSFRRHFLFLYWELEFRLSQSCCETRESQTVLSNAQYTQTQVNRAGMTVVQFFAMALCVACLSAPISFAPYEEKIFHTTAALAGYSEKTITAHVDYDKLLEKGTKGKIKRFVSLKLYKLYKYISRKSLQ</sequence>
<dbReference type="KEGG" id="ovi:T265_02643"/>
<evidence type="ECO:0000313" key="1">
    <source>
        <dbReference type="EMBL" id="KER31083.1"/>
    </source>
</evidence>